<evidence type="ECO:0000313" key="1">
    <source>
        <dbReference type="EMBL" id="MFJ1470239.1"/>
    </source>
</evidence>
<dbReference type="EMBL" id="JASNRB020000013">
    <property type="protein sequence ID" value="MFJ1470239.1"/>
    <property type="molecule type" value="Genomic_DNA"/>
</dbReference>
<keyword evidence="2" id="KW-1185">Reference proteome</keyword>
<name>A0ACC7ME98_9BURK</name>
<gene>
    <name evidence="1" type="ORF">QPK29_021205</name>
</gene>
<comment type="caution">
    <text evidence="1">The sequence shown here is derived from an EMBL/GenBank/DDBJ whole genome shotgun (WGS) entry which is preliminary data.</text>
</comment>
<evidence type="ECO:0000313" key="2">
    <source>
        <dbReference type="Proteomes" id="UP001168096"/>
    </source>
</evidence>
<proteinExistence type="predicted"/>
<accession>A0ACC7ME98</accession>
<reference evidence="1" key="1">
    <citation type="submission" date="2024-11" db="EMBL/GenBank/DDBJ databases">
        <title>Description of Massilia orientalis sp. nov., isolated from rhizosphere soil of Ageratina adenophora.</title>
        <authorList>
            <person name="Wang Y."/>
        </authorList>
    </citation>
    <scope>NUCLEOTIDE SEQUENCE</scope>
    <source>
        <strain evidence="1">YIM B02787</strain>
    </source>
</reference>
<organism evidence="1 2">
    <name type="scientific">Massilia orientalis</name>
    <dbReference type="NCBI Taxonomy" id="3050128"/>
    <lineage>
        <taxon>Bacteria</taxon>
        <taxon>Pseudomonadati</taxon>
        <taxon>Pseudomonadota</taxon>
        <taxon>Betaproteobacteria</taxon>
        <taxon>Burkholderiales</taxon>
        <taxon>Oxalobacteraceae</taxon>
        <taxon>Telluria group</taxon>
        <taxon>Massilia</taxon>
    </lineage>
</organism>
<sequence length="399" mass="44570">MIGIILHDNRNTLGEGWAFLPGREPFRVRGLYDLPNDAMWISSGDFQDFRNRGQAQLHHVRRTGYLGLKLSEIAQDFGIRIDGYHAVEGGKALVIYVQHAVRMAVEVYGLDDVMRNLQDDTLVATISKALPPAAPSKDMLLQKLAAAYQSWSSKYTPFMDNSVRVRLRFNRMAYAEWLLSNPVPDAGWSHALSDVGFDHDAVMAGTFPPTLIQAVVEFDGVPAELAELIAYGVGASRQRAKRTWMTDVEYRWISRYARVHVQSYLVSSTCLPLPTGCQLPQGLVQDRLVKALPASGIVSYIHCQALMSSKWSKVTGGNEYDLHSTWLRAHDRAICFEAALRMQQAGFPVSGYGNGSVIVNVDREKLVDLEKAAIAMDFTNPRWNALLQEFGYVSPDHSH</sequence>
<dbReference type="Proteomes" id="UP001168096">
    <property type="component" value="Unassembled WGS sequence"/>
</dbReference>
<protein>
    <submittedName>
        <fullName evidence="1">Uncharacterized protein</fullName>
    </submittedName>
</protein>